<keyword evidence="1" id="KW-0812">Transmembrane</keyword>
<keyword evidence="1" id="KW-0472">Membrane</keyword>
<dbReference type="AlphaFoldDB" id="A0A2R6A5M2"/>
<comment type="caution">
    <text evidence="2">The sequence shown here is derived from an EMBL/GenBank/DDBJ whole genome shotgun (WGS) entry which is preliminary data.</text>
</comment>
<proteinExistence type="predicted"/>
<evidence type="ECO:0000313" key="3">
    <source>
        <dbReference type="Proteomes" id="UP000240880"/>
    </source>
</evidence>
<name>A0A2R6A5M2_9ARCH</name>
<evidence type="ECO:0000313" key="2">
    <source>
        <dbReference type="EMBL" id="PSN81682.1"/>
    </source>
</evidence>
<accession>A0A2R6A5M2</accession>
<keyword evidence="1" id="KW-1133">Transmembrane helix</keyword>
<dbReference type="EMBL" id="NEXC01000187">
    <property type="protein sequence ID" value="PSN81682.1"/>
    <property type="molecule type" value="Genomic_DNA"/>
</dbReference>
<gene>
    <name evidence="2" type="ORF">B9Q01_10720</name>
</gene>
<feature type="transmembrane region" description="Helical" evidence="1">
    <location>
        <begin position="33"/>
        <end position="50"/>
    </location>
</feature>
<sequence>MSSAPTIATVVTDVFNSILNIIDQVALTVSQNATAFAEVLILGGIAYVVYRIGTGIVRRLAGVFRGFY</sequence>
<evidence type="ECO:0000256" key="1">
    <source>
        <dbReference type="SAM" id="Phobius"/>
    </source>
</evidence>
<protein>
    <submittedName>
        <fullName evidence="2">Uncharacterized protein</fullName>
    </submittedName>
</protein>
<reference evidence="2 3" key="1">
    <citation type="submission" date="2017-04" db="EMBL/GenBank/DDBJ databases">
        <title>Novel microbial lineages endemic to geothermal iron-oxide mats fill important gaps in the evolutionary history of Archaea.</title>
        <authorList>
            <person name="Jay Z.J."/>
            <person name="Beam J.P."/>
            <person name="Dlakic M."/>
            <person name="Rusch D.B."/>
            <person name="Kozubal M.A."/>
            <person name="Inskeep W.P."/>
        </authorList>
    </citation>
    <scope>NUCLEOTIDE SEQUENCE [LARGE SCALE GENOMIC DNA]</scope>
    <source>
        <strain evidence="2">OSP_D</strain>
    </source>
</reference>
<dbReference type="Proteomes" id="UP000240880">
    <property type="component" value="Unassembled WGS sequence"/>
</dbReference>
<organism evidence="2 3">
    <name type="scientific">Candidatus Marsarchaeota G1 archaeon OSP_D</name>
    <dbReference type="NCBI Taxonomy" id="1978155"/>
    <lineage>
        <taxon>Archaea</taxon>
        <taxon>Candidatus Marsarchaeota</taxon>
        <taxon>Candidatus Marsarchaeota group 1</taxon>
    </lineage>
</organism>